<evidence type="ECO:0000313" key="1">
    <source>
        <dbReference type="EMBL" id="KAK0310385.1"/>
    </source>
</evidence>
<dbReference type="EMBL" id="NAJP01000050">
    <property type="protein sequence ID" value="TKA37631.1"/>
    <property type="molecule type" value="Genomic_DNA"/>
</dbReference>
<dbReference type="AlphaFoldDB" id="A0A4U0UP19"/>
<comment type="caution">
    <text evidence="3">The sequence shown here is derived from an EMBL/GenBank/DDBJ whole genome shotgun (WGS) entry which is preliminary data.</text>
</comment>
<gene>
    <name evidence="3" type="ORF">B0A54_11715</name>
    <name evidence="1" type="ORF">LTR82_014771</name>
    <name evidence="2" type="ORF">LTR91_018780</name>
</gene>
<dbReference type="EMBL" id="JASUXU010000075">
    <property type="protein sequence ID" value="KAK0310385.1"/>
    <property type="molecule type" value="Genomic_DNA"/>
</dbReference>
<keyword evidence="5" id="KW-1185">Reference proteome</keyword>
<proteinExistence type="predicted"/>
<dbReference type="OrthoDB" id="3935904at2759"/>
<evidence type="ECO:0000313" key="3">
    <source>
        <dbReference type="EMBL" id="TKA37631.1"/>
    </source>
</evidence>
<sequence>MKDLGTETENARLKVNNFFDNNLDTSSSHHGATMPSNNQGGVTGAVTTVTGTLGAAVGGVSRTVGGVVGAAGRGVGGTINNTTGTTAVGNGLQALTNTVEDATNNVAHGVEKGSVGKKAW</sequence>
<dbReference type="PANTHER" id="PTHR40636:SF1">
    <property type="entry name" value="CSBD-LIKE DOMAIN-CONTAINING PROTEIN"/>
    <property type="match status" value="1"/>
</dbReference>
<name>A0A4U0UP19_9PEZI</name>
<reference evidence="1" key="2">
    <citation type="submission" date="2021-12" db="EMBL/GenBank/DDBJ databases">
        <title>Black yeast isolated from Biological Soil Crust.</title>
        <authorList>
            <person name="Kurbessoian T."/>
        </authorList>
    </citation>
    <scope>NUCLEOTIDE SEQUENCE</scope>
    <source>
        <strain evidence="1">CCFEE 5208</strain>
    </source>
</reference>
<evidence type="ECO:0000313" key="5">
    <source>
        <dbReference type="Proteomes" id="UP001175353"/>
    </source>
</evidence>
<organism evidence="3 4">
    <name type="scientific">Friedmanniomyces endolithicus</name>
    <dbReference type="NCBI Taxonomy" id="329885"/>
    <lineage>
        <taxon>Eukaryota</taxon>
        <taxon>Fungi</taxon>
        <taxon>Dikarya</taxon>
        <taxon>Ascomycota</taxon>
        <taxon>Pezizomycotina</taxon>
        <taxon>Dothideomycetes</taxon>
        <taxon>Dothideomycetidae</taxon>
        <taxon>Mycosphaerellales</taxon>
        <taxon>Teratosphaeriaceae</taxon>
        <taxon>Friedmanniomyces</taxon>
    </lineage>
</organism>
<protein>
    <submittedName>
        <fullName evidence="3">Uncharacterized protein</fullName>
    </submittedName>
</protein>
<evidence type="ECO:0000313" key="4">
    <source>
        <dbReference type="Proteomes" id="UP000310066"/>
    </source>
</evidence>
<dbReference type="PANTHER" id="PTHR40636">
    <property type="entry name" value="CSBD-LIKE DOMAIN-CONTAINING PROTEIN"/>
    <property type="match status" value="1"/>
</dbReference>
<dbReference type="Proteomes" id="UP001175353">
    <property type="component" value="Unassembled WGS sequence"/>
</dbReference>
<evidence type="ECO:0000313" key="2">
    <source>
        <dbReference type="EMBL" id="KAK0963880.1"/>
    </source>
</evidence>
<reference evidence="3 4" key="1">
    <citation type="submission" date="2017-03" db="EMBL/GenBank/DDBJ databases">
        <title>Genomes of endolithic fungi from Antarctica.</title>
        <authorList>
            <person name="Coleine C."/>
            <person name="Masonjones S."/>
            <person name="Stajich J.E."/>
        </authorList>
    </citation>
    <scope>NUCLEOTIDE SEQUENCE [LARGE SCALE GENOMIC DNA]</scope>
    <source>
        <strain evidence="3 4">CCFEE 5311</strain>
    </source>
</reference>
<dbReference type="Proteomes" id="UP001168146">
    <property type="component" value="Unassembled WGS sequence"/>
</dbReference>
<dbReference type="EMBL" id="JAUJLE010000269">
    <property type="protein sequence ID" value="KAK0963880.1"/>
    <property type="molecule type" value="Genomic_DNA"/>
</dbReference>
<accession>A0A4U0UP19</accession>
<reference evidence="2" key="3">
    <citation type="submission" date="2023-06" db="EMBL/GenBank/DDBJ databases">
        <title>Black Yeasts Isolated from many extreme environments.</title>
        <authorList>
            <person name="Coleine C."/>
            <person name="Stajich J.E."/>
            <person name="Selbmann L."/>
        </authorList>
    </citation>
    <scope>NUCLEOTIDE SEQUENCE</scope>
    <source>
        <strain evidence="2">CCFEE 5200</strain>
    </source>
</reference>
<dbReference type="Proteomes" id="UP000310066">
    <property type="component" value="Unassembled WGS sequence"/>
</dbReference>